<dbReference type="AlphaFoldDB" id="A0A836CQS4"/>
<gene>
    <name evidence="1" type="ORF">JKP88DRAFT_251024</name>
</gene>
<evidence type="ECO:0000313" key="2">
    <source>
        <dbReference type="Proteomes" id="UP000664859"/>
    </source>
</evidence>
<comment type="caution">
    <text evidence="1">The sequence shown here is derived from an EMBL/GenBank/DDBJ whole genome shotgun (WGS) entry which is preliminary data.</text>
</comment>
<name>A0A836CQS4_9STRA</name>
<dbReference type="EMBL" id="JAFCMP010000009">
    <property type="protein sequence ID" value="KAG5192206.1"/>
    <property type="molecule type" value="Genomic_DNA"/>
</dbReference>
<evidence type="ECO:0000313" key="1">
    <source>
        <dbReference type="EMBL" id="KAG5192206.1"/>
    </source>
</evidence>
<dbReference type="Proteomes" id="UP000664859">
    <property type="component" value="Unassembled WGS sequence"/>
</dbReference>
<proteinExistence type="predicted"/>
<keyword evidence="2" id="KW-1185">Reference proteome</keyword>
<accession>A0A836CQS4</accession>
<sequence length="199" mass="21948">MVFRVCDMSPQRQLSPRDLDVRLRCRRAQSFARAAVLPSRSRSLEYSRCIVMATECVLRMWSCTRTASAAVPTWPYIDRAVAIAMSVAHTIRISLCADGDRTARIVCCRLVVAMCARRVVVHIGCPGRRFDIVIAAVFSRTRVSSREMGGGKHAQQVISRIFRISASSDKETPNGDLLGALVRAAASRRAASSSAFIRC</sequence>
<organism evidence="1 2">
    <name type="scientific">Tribonema minus</name>
    <dbReference type="NCBI Taxonomy" id="303371"/>
    <lineage>
        <taxon>Eukaryota</taxon>
        <taxon>Sar</taxon>
        <taxon>Stramenopiles</taxon>
        <taxon>Ochrophyta</taxon>
        <taxon>PX clade</taxon>
        <taxon>Xanthophyceae</taxon>
        <taxon>Tribonematales</taxon>
        <taxon>Tribonemataceae</taxon>
        <taxon>Tribonema</taxon>
    </lineage>
</organism>
<reference evidence="1" key="1">
    <citation type="submission" date="2021-02" db="EMBL/GenBank/DDBJ databases">
        <title>First Annotated Genome of the Yellow-green Alga Tribonema minus.</title>
        <authorList>
            <person name="Mahan K.M."/>
        </authorList>
    </citation>
    <scope>NUCLEOTIDE SEQUENCE</scope>
    <source>
        <strain evidence="1">UTEX B ZZ1240</strain>
    </source>
</reference>
<protein>
    <submittedName>
        <fullName evidence="1">Uncharacterized protein</fullName>
    </submittedName>
</protein>